<reference evidence="1 2" key="1">
    <citation type="submission" date="2023-07" db="EMBL/GenBank/DDBJ databases">
        <title>Comparative genomics of wheat-associated soil bacteria to identify genetic determinants of phenazine resistance.</title>
        <authorList>
            <person name="Mouncey N."/>
        </authorList>
    </citation>
    <scope>NUCLEOTIDE SEQUENCE [LARGE SCALE GENOMIC DNA]</scope>
    <source>
        <strain evidence="1 2">W4I11</strain>
    </source>
</reference>
<organism evidence="1 2">
    <name type="scientific">Phyllobacterium ifriqiyense</name>
    <dbReference type="NCBI Taxonomy" id="314238"/>
    <lineage>
        <taxon>Bacteria</taxon>
        <taxon>Pseudomonadati</taxon>
        <taxon>Pseudomonadota</taxon>
        <taxon>Alphaproteobacteria</taxon>
        <taxon>Hyphomicrobiales</taxon>
        <taxon>Phyllobacteriaceae</taxon>
        <taxon>Phyllobacterium</taxon>
    </lineage>
</organism>
<dbReference type="EMBL" id="JAUSZT010000003">
    <property type="protein sequence ID" value="MDQ0996850.1"/>
    <property type="molecule type" value="Genomic_DNA"/>
</dbReference>
<comment type="caution">
    <text evidence="1">The sequence shown here is derived from an EMBL/GenBank/DDBJ whole genome shotgun (WGS) entry which is preliminary data.</text>
</comment>
<dbReference type="RefSeq" id="WP_307286632.1">
    <property type="nucleotide sequence ID" value="NZ_JAUSZT010000003.1"/>
</dbReference>
<proteinExistence type="predicted"/>
<keyword evidence="2" id="KW-1185">Reference proteome</keyword>
<evidence type="ECO:0000313" key="2">
    <source>
        <dbReference type="Proteomes" id="UP001237780"/>
    </source>
</evidence>
<dbReference type="Proteomes" id="UP001237780">
    <property type="component" value="Unassembled WGS sequence"/>
</dbReference>
<sequence length="91" mass="10676">MALDFSLLPESIRQKAEELTKNIEFKLMNDKGANGHVLIGYNTLLKRDVVVKFYYWVTEIMQNPPYSLNSNPITFLRYIMLKASIKTMRFL</sequence>
<gene>
    <name evidence="1" type="ORF">QFZ34_002032</name>
</gene>
<evidence type="ECO:0000313" key="1">
    <source>
        <dbReference type="EMBL" id="MDQ0996850.1"/>
    </source>
</evidence>
<accession>A0ABU0SAB2</accession>
<name>A0ABU0SAB2_9HYPH</name>
<protein>
    <submittedName>
        <fullName evidence="1">Uncharacterized protein</fullName>
    </submittedName>
</protein>